<gene>
    <name evidence="1" type="ORF">OBE_03461</name>
</gene>
<protein>
    <submittedName>
        <fullName evidence="1">ATP-dependent helicase DinG</fullName>
    </submittedName>
</protein>
<dbReference type="InterPro" id="IPR027417">
    <property type="entry name" value="P-loop_NTPase"/>
</dbReference>
<reference evidence="1" key="1">
    <citation type="journal article" date="2013" name="Environ. Microbiol.">
        <title>Microbiota from the distal guts of lean and obese adolescents exhibit partial functional redundancy besides clear differences in community structure.</title>
        <authorList>
            <person name="Ferrer M."/>
            <person name="Ruiz A."/>
            <person name="Lanza F."/>
            <person name="Haange S.B."/>
            <person name="Oberbach A."/>
            <person name="Till H."/>
            <person name="Bargiela R."/>
            <person name="Campoy C."/>
            <person name="Segura M.T."/>
            <person name="Richter M."/>
            <person name="von Bergen M."/>
            <person name="Seifert J."/>
            <person name="Suarez A."/>
        </authorList>
    </citation>
    <scope>NUCLEOTIDE SEQUENCE</scope>
</reference>
<dbReference type="Gene3D" id="3.40.50.300">
    <property type="entry name" value="P-loop containing nucleotide triphosphate hydrolases"/>
    <property type="match status" value="1"/>
</dbReference>
<feature type="non-terminal residue" evidence="1">
    <location>
        <position position="1"/>
    </location>
</feature>
<dbReference type="GO" id="GO:0004386">
    <property type="term" value="F:helicase activity"/>
    <property type="evidence" value="ECO:0007669"/>
    <property type="project" value="UniProtKB-KW"/>
</dbReference>
<accession>K1TUE2</accession>
<keyword evidence="1" id="KW-0547">Nucleotide-binding</keyword>
<evidence type="ECO:0000313" key="1">
    <source>
        <dbReference type="EMBL" id="EKC71304.1"/>
    </source>
</evidence>
<sequence length="116" mass="12719">WQVPAFAVFPALPGVPAGAQHIAAVLLPAWGQPFCGGVCRLPARCAALWAWGFGRAIRTEADTCVIAILDERASHGRRYYAAMRDALPDMRTTSSLRAVTKFLRELKPESYFEVDA</sequence>
<dbReference type="EMBL" id="AJWZ01002314">
    <property type="protein sequence ID" value="EKC71304.1"/>
    <property type="molecule type" value="Genomic_DNA"/>
</dbReference>
<keyword evidence="1" id="KW-0378">Hydrolase</keyword>
<organism evidence="1">
    <name type="scientific">human gut metagenome</name>
    <dbReference type="NCBI Taxonomy" id="408170"/>
    <lineage>
        <taxon>unclassified sequences</taxon>
        <taxon>metagenomes</taxon>
        <taxon>organismal metagenomes</taxon>
    </lineage>
</organism>
<keyword evidence="1" id="KW-0067">ATP-binding</keyword>
<comment type="caution">
    <text evidence="1">The sequence shown here is derived from an EMBL/GenBank/DDBJ whole genome shotgun (WGS) entry which is preliminary data.</text>
</comment>
<name>K1TUE2_9ZZZZ</name>
<dbReference type="AlphaFoldDB" id="K1TUE2"/>
<keyword evidence="1" id="KW-0347">Helicase</keyword>
<proteinExistence type="predicted"/>